<dbReference type="InterPro" id="IPR031778">
    <property type="entry name" value="Sortilin_N"/>
</dbReference>
<sequence length="944" mass="103624">MRAALLSLLFLVAGVVTALQTNKKVSVKEVVFDSAVADIIWLGSDSKIVIVRTSRGRVYRSINGGDVWDEITDALVGSNSAKTYADYSSSGSRDFYLTSIAANDNEKNMVLAVSNHRVHFISDDAGQRWRVVKYKGIHSYLFHPVRPKWALMSTWTEACDSRTTRSDADVDPCHHSLFLTQDGGRTFLLVQSYVVQFDWGDRAFGQEDRIYLTHFWSKTGDQPKLTLWSPGVDFAYSDDMGHTFYQAVSQGNKFLISNGFIFVAQLVDKRSQSVKLMVSADGGDRFEAARLPVKLEEKSYTILDTSEGAVMLHVNHESPGSGGIGNVYVSDKDGVRYSLSLPNNVRGSNGDCEFDKVASLEGVYMANFMDTDFDNDGYEEDIMSDDSSFSAANELAPLKLADVQESEDASFGMSRHHGRGKSGKDESLIRTVISFDKGGVWSYLIPPRVDSRGKAIDCPRDRCFLHLHGITNFHNYAPFYSLETAVGLIMGTGNVGPYLRFEKDEVNTYLSRDGGLTWIEAHKGAYIYEFGDHGGLVVMADDIQKTRQVVFSWNEGHSWYDFDVSEHSMAVDNIVTEPTSTSTKFLMHGTRSDAGVLYHIDFDTLGQPQCQGAWAADSSGSDYETWIPSDGRTSGDACLLGRVMSYVRRKKDSECFNGEKFERPVVRHNCPCTQEDFDCELGFARKIGGTDCKPVDIDAVLTPAEMQCTSSGVFFADAYRKVVGDTCEGGWQPQKERVPCPSHSPFSRGAVATLLVIGFLVAVMFGGTYISGSERWKNTIGNYGFETLEYVKYSTIGRSAKLAVRATDDMGPSEYFDDAPQLEQYSTSVGKSKKFDESGEELRSIESPSGSESSGGGGIPDLLGIDGEDDDAADSATQVRMRSGGLASATGAVPRLQPPPAGPKTLPSIRLLHAAAAASVAGDGSYMYHHTVVMTVPPESRELR</sequence>
<evidence type="ECO:0000256" key="5">
    <source>
        <dbReference type="SAM" id="MobiDB-lite"/>
    </source>
</evidence>
<dbReference type="GO" id="GO:0005794">
    <property type="term" value="C:Golgi apparatus"/>
    <property type="evidence" value="ECO:0007669"/>
    <property type="project" value="TreeGrafter"/>
</dbReference>
<keyword evidence="2" id="KW-0677">Repeat</keyword>
<dbReference type="GO" id="GO:0006892">
    <property type="term" value="P:post-Golgi vesicle-mediated transport"/>
    <property type="evidence" value="ECO:0007669"/>
    <property type="project" value="TreeGrafter"/>
</dbReference>
<feature type="compositionally biased region" description="Basic and acidic residues" evidence="5">
    <location>
        <begin position="833"/>
        <end position="844"/>
    </location>
</feature>
<proteinExistence type="predicted"/>
<dbReference type="GO" id="GO:0016020">
    <property type="term" value="C:membrane"/>
    <property type="evidence" value="ECO:0007669"/>
    <property type="project" value="UniProtKB-SubCell"/>
</dbReference>
<accession>A0A7J6KZS1</accession>
<dbReference type="Proteomes" id="UP000570595">
    <property type="component" value="Unassembled WGS sequence"/>
</dbReference>
<dbReference type="EMBL" id="JABAHT010000727">
    <property type="protein sequence ID" value="KAF4652412.1"/>
    <property type="molecule type" value="Genomic_DNA"/>
</dbReference>
<feature type="transmembrane region" description="Helical" evidence="6">
    <location>
        <begin position="749"/>
        <end position="770"/>
    </location>
</feature>
<dbReference type="EMBL" id="JABANN010000560">
    <property type="protein sequence ID" value="KAF4656758.1"/>
    <property type="molecule type" value="Genomic_DNA"/>
</dbReference>
<evidence type="ECO:0000256" key="7">
    <source>
        <dbReference type="SAM" id="SignalP"/>
    </source>
</evidence>
<evidence type="ECO:0000259" key="8">
    <source>
        <dbReference type="SMART" id="SM00602"/>
    </source>
</evidence>
<dbReference type="InterPro" id="IPR050310">
    <property type="entry name" value="VPS10-sortilin"/>
</dbReference>
<evidence type="ECO:0000313" key="11">
    <source>
        <dbReference type="Proteomes" id="UP000570595"/>
    </source>
</evidence>
<evidence type="ECO:0000313" key="10">
    <source>
        <dbReference type="EMBL" id="KAF4656758.1"/>
    </source>
</evidence>
<dbReference type="InterPro" id="IPR015943">
    <property type="entry name" value="WD40/YVTN_repeat-like_dom_sf"/>
</dbReference>
<name>A0A7J6KZS1_PEROL</name>
<dbReference type="AlphaFoldDB" id="A0A7J6KZS1"/>
<feature type="chain" id="PRO_5033914977" evidence="7">
    <location>
        <begin position="19"/>
        <end position="944"/>
    </location>
</feature>
<dbReference type="Proteomes" id="UP000572268">
    <property type="component" value="Unassembled WGS sequence"/>
</dbReference>
<organism evidence="9 11">
    <name type="scientific">Perkinsus olseni</name>
    <name type="common">Perkinsus atlanticus</name>
    <dbReference type="NCBI Taxonomy" id="32597"/>
    <lineage>
        <taxon>Eukaryota</taxon>
        <taxon>Sar</taxon>
        <taxon>Alveolata</taxon>
        <taxon>Perkinsozoa</taxon>
        <taxon>Perkinsea</taxon>
        <taxon>Perkinsida</taxon>
        <taxon>Perkinsidae</taxon>
        <taxon>Perkinsus</taxon>
    </lineage>
</organism>
<comment type="caution">
    <text evidence="9">The sequence shown here is derived from an EMBL/GenBank/DDBJ whole genome shotgun (WGS) entry which is preliminary data.</text>
</comment>
<gene>
    <name evidence="9" type="primary">SORL1_2</name>
    <name evidence="10" type="ORF">FOL46_007696</name>
    <name evidence="9" type="ORF">FOZ61_009691</name>
</gene>
<dbReference type="Gene3D" id="2.10.70.80">
    <property type="match status" value="1"/>
</dbReference>
<dbReference type="Pfam" id="PF15902">
    <property type="entry name" value="Sortilin-Vps10"/>
    <property type="match status" value="2"/>
</dbReference>
<evidence type="ECO:0000313" key="12">
    <source>
        <dbReference type="Proteomes" id="UP000572268"/>
    </source>
</evidence>
<protein>
    <submittedName>
        <fullName evidence="9">Sorl1p</fullName>
    </submittedName>
</protein>
<keyword evidence="6" id="KW-1133">Transmembrane helix</keyword>
<dbReference type="SMART" id="SM00602">
    <property type="entry name" value="VPS10"/>
    <property type="match status" value="1"/>
</dbReference>
<dbReference type="PANTHER" id="PTHR12106">
    <property type="entry name" value="SORTILIN RELATED"/>
    <property type="match status" value="1"/>
</dbReference>
<feature type="signal peptide" evidence="7">
    <location>
        <begin position="1"/>
        <end position="18"/>
    </location>
</feature>
<evidence type="ECO:0000256" key="2">
    <source>
        <dbReference type="ARBA" id="ARBA00022737"/>
    </source>
</evidence>
<evidence type="ECO:0000313" key="9">
    <source>
        <dbReference type="EMBL" id="KAF4652412.1"/>
    </source>
</evidence>
<reference evidence="11 12" key="1">
    <citation type="submission" date="2020-04" db="EMBL/GenBank/DDBJ databases">
        <title>Perkinsus olseni comparative genomics.</title>
        <authorList>
            <person name="Bogema D.R."/>
        </authorList>
    </citation>
    <scope>NUCLEOTIDE SEQUENCE [LARGE SCALE GENOMIC DNA]</scope>
    <source>
        <strain evidence="9">ATCC PRA-179</strain>
        <strain evidence="10">ATCC PRA-31</strain>
    </source>
</reference>
<dbReference type="Gene3D" id="3.30.60.270">
    <property type="match status" value="1"/>
</dbReference>
<dbReference type="OrthoDB" id="443634at2759"/>
<evidence type="ECO:0000256" key="3">
    <source>
        <dbReference type="ARBA" id="ARBA00023136"/>
    </source>
</evidence>
<dbReference type="InterPro" id="IPR031777">
    <property type="entry name" value="Sortilin_C"/>
</dbReference>
<keyword evidence="3 6" id="KW-0472">Membrane</keyword>
<keyword evidence="4" id="KW-0325">Glycoprotein</keyword>
<dbReference type="InterPro" id="IPR006581">
    <property type="entry name" value="VPS10"/>
</dbReference>
<evidence type="ECO:0000256" key="4">
    <source>
        <dbReference type="ARBA" id="ARBA00023180"/>
    </source>
</evidence>
<dbReference type="SUPFAM" id="SSF110296">
    <property type="entry name" value="Oligoxyloglucan reducing end-specific cellobiohydrolase"/>
    <property type="match status" value="2"/>
</dbReference>
<keyword evidence="7" id="KW-0732">Signal</keyword>
<evidence type="ECO:0000256" key="6">
    <source>
        <dbReference type="SAM" id="Phobius"/>
    </source>
</evidence>
<dbReference type="Gene3D" id="2.130.10.10">
    <property type="entry name" value="YVTN repeat-like/Quinoprotein amine dehydrogenase"/>
    <property type="match status" value="1"/>
</dbReference>
<dbReference type="Pfam" id="PF15901">
    <property type="entry name" value="Sortilin_C"/>
    <property type="match status" value="1"/>
</dbReference>
<comment type="subcellular location">
    <subcellularLocation>
        <location evidence="1">Membrane</location>
    </subcellularLocation>
</comment>
<feature type="region of interest" description="Disordered" evidence="5">
    <location>
        <begin position="827"/>
        <end position="905"/>
    </location>
</feature>
<feature type="domain" description="VPS10" evidence="8">
    <location>
        <begin position="47"/>
        <end position="745"/>
    </location>
</feature>
<evidence type="ECO:0000256" key="1">
    <source>
        <dbReference type="ARBA" id="ARBA00004370"/>
    </source>
</evidence>
<keyword evidence="6" id="KW-0812">Transmembrane</keyword>
<dbReference type="PANTHER" id="PTHR12106:SF27">
    <property type="entry name" value="SORTILIN-RELATED RECEPTOR"/>
    <property type="match status" value="1"/>
</dbReference>